<organism evidence="3 4">
    <name type="scientific">Halohasta litorea</name>
    <dbReference type="NCBI Taxonomy" id="869891"/>
    <lineage>
        <taxon>Archaea</taxon>
        <taxon>Methanobacteriati</taxon>
        <taxon>Methanobacteriota</taxon>
        <taxon>Stenosarchaea group</taxon>
        <taxon>Halobacteria</taxon>
        <taxon>Halobacteriales</taxon>
        <taxon>Haloferacaceae</taxon>
        <taxon>Halohasta</taxon>
    </lineage>
</organism>
<evidence type="ECO:0000256" key="1">
    <source>
        <dbReference type="SAM" id="MobiDB-lite"/>
    </source>
</evidence>
<dbReference type="Gene3D" id="2.30.30.40">
    <property type="entry name" value="SH3 Domains"/>
    <property type="match status" value="1"/>
</dbReference>
<name>A0ABD6D3E0_9EURY</name>
<reference evidence="3 4" key="1">
    <citation type="journal article" date="2019" name="Int. J. Syst. Evol. Microbiol.">
        <title>The Global Catalogue of Microorganisms (GCM) 10K type strain sequencing project: providing services to taxonomists for standard genome sequencing and annotation.</title>
        <authorList>
            <consortium name="The Broad Institute Genomics Platform"/>
            <consortium name="The Broad Institute Genome Sequencing Center for Infectious Disease"/>
            <person name="Wu L."/>
            <person name="Ma J."/>
        </authorList>
    </citation>
    <scope>NUCLEOTIDE SEQUENCE [LARGE SCALE GENOMIC DNA]</scope>
    <source>
        <strain evidence="3 4">CGMCC 1.10593</strain>
    </source>
</reference>
<feature type="region of interest" description="Disordered" evidence="1">
    <location>
        <begin position="1"/>
        <end position="21"/>
    </location>
</feature>
<gene>
    <name evidence="3" type="ORF">ACFSBW_01450</name>
</gene>
<protein>
    <submittedName>
        <fullName evidence="3">Chemotaxis protein CheW</fullName>
    </submittedName>
</protein>
<dbReference type="Pfam" id="PF01584">
    <property type="entry name" value="CheW"/>
    <property type="match status" value="1"/>
</dbReference>
<dbReference type="Gene3D" id="2.40.50.180">
    <property type="entry name" value="CheA-289, Domain 4"/>
    <property type="match status" value="1"/>
</dbReference>
<dbReference type="AlphaFoldDB" id="A0ABD6D3E0"/>
<dbReference type="InterPro" id="IPR002545">
    <property type="entry name" value="CheW-lke_dom"/>
</dbReference>
<proteinExistence type="predicted"/>
<evidence type="ECO:0000259" key="2">
    <source>
        <dbReference type="PROSITE" id="PS50851"/>
    </source>
</evidence>
<accession>A0ABD6D3E0</accession>
<dbReference type="PROSITE" id="PS50851">
    <property type="entry name" value="CHEW"/>
    <property type="match status" value="1"/>
</dbReference>
<sequence>MAQSESSTDEEGTGSTGGATQVLEFGLGDETYCLDIDVIDEIVDAGQLTRIPNSPPQVEGVMDLRGRTTSIINPKTVFDIDDEGERNRIIVFDPDSIGDQGTIGWIVDEVYQVTDITPDDVDETTTANDENVHGIVKGDDKFVVWVDPDIVSSE</sequence>
<dbReference type="Proteomes" id="UP001597052">
    <property type="component" value="Unassembled WGS sequence"/>
</dbReference>
<dbReference type="PANTHER" id="PTHR22617:SF23">
    <property type="entry name" value="CHEMOTAXIS PROTEIN CHEW"/>
    <property type="match status" value="1"/>
</dbReference>
<dbReference type="InterPro" id="IPR036061">
    <property type="entry name" value="CheW-like_dom_sf"/>
</dbReference>
<dbReference type="SMART" id="SM00260">
    <property type="entry name" value="CheW"/>
    <property type="match status" value="1"/>
</dbReference>
<comment type="caution">
    <text evidence="3">The sequence shown here is derived from an EMBL/GenBank/DDBJ whole genome shotgun (WGS) entry which is preliminary data.</text>
</comment>
<dbReference type="RefSeq" id="WP_256394248.1">
    <property type="nucleotide sequence ID" value="NZ_JANHDJ010000001.1"/>
</dbReference>
<feature type="domain" description="CheW-like" evidence="2">
    <location>
        <begin position="19"/>
        <end position="154"/>
    </location>
</feature>
<dbReference type="SUPFAM" id="SSF50341">
    <property type="entry name" value="CheW-like"/>
    <property type="match status" value="1"/>
</dbReference>
<keyword evidence="4" id="KW-1185">Reference proteome</keyword>
<dbReference type="PANTHER" id="PTHR22617">
    <property type="entry name" value="CHEMOTAXIS SENSOR HISTIDINE KINASE-RELATED"/>
    <property type="match status" value="1"/>
</dbReference>
<dbReference type="InterPro" id="IPR039315">
    <property type="entry name" value="CheW"/>
</dbReference>
<dbReference type="EMBL" id="JBHUDM010000001">
    <property type="protein sequence ID" value="MFD1640541.1"/>
    <property type="molecule type" value="Genomic_DNA"/>
</dbReference>
<evidence type="ECO:0000313" key="3">
    <source>
        <dbReference type="EMBL" id="MFD1640541.1"/>
    </source>
</evidence>
<evidence type="ECO:0000313" key="4">
    <source>
        <dbReference type="Proteomes" id="UP001597052"/>
    </source>
</evidence>